<gene>
    <name evidence="6" type="primary">speB</name>
    <name evidence="6" type="ORF">NCTC10138_01192</name>
</gene>
<accession>A0A449BEE5</accession>
<name>A0A449BEE5_HAPAX</name>
<organism evidence="6 7">
    <name type="scientific">Haploplasma axanthum</name>
    <name type="common">Acholeplasma axanthum</name>
    <dbReference type="NCBI Taxonomy" id="29552"/>
    <lineage>
        <taxon>Bacteria</taxon>
        <taxon>Bacillati</taxon>
        <taxon>Mycoplasmatota</taxon>
        <taxon>Mollicutes</taxon>
        <taxon>Acholeplasmatales</taxon>
        <taxon>Acholeplasmataceae</taxon>
        <taxon>Haploplasma</taxon>
    </lineage>
</organism>
<evidence type="ECO:0000256" key="5">
    <source>
        <dbReference type="RuleBase" id="RU003684"/>
    </source>
</evidence>
<evidence type="ECO:0000313" key="6">
    <source>
        <dbReference type="EMBL" id="VEU80807.1"/>
    </source>
</evidence>
<evidence type="ECO:0000313" key="7">
    <source>
        <dbReference type="Proteomes" id="UP000289841"/>
    </source>
</evidence>
<dbReference type="InterPro" id="IPR020855">
    <property type="entry name" value="Ureohydrolase_Mn_BS"/>
</dbReference>
<dbReference type="SUPFAM" id="SSF52768">
    <property type="entry name" value="Arginase/deacetylase"/>
    <property type="match status" value="1"/>
</dbReference>
<sequence>MKFEKVDLSFQSCNSNYDESDVVIFSVPMDATTSFRPGTRFAGNAIRVDSFGVEWYSPYRDRDLKDYKTVDIGDLDLPIGAVEDALDIVYETTKEILNDNKVPMMVGGEHLVSYPTIKATFEKYPDLHIIHLDAHTDLREHFFGRDLSHATFMRHVHKFVGDGKIYQFGIRSGEKPEFEWAKKHIHQRKFDFEGLVEAVEKLKDKPVYITIDLDVLDPAVFPGTGTPEPGGMQYKDLLWAIDQFEKLNNIVAADFVELAPMLDPSGASTAVAAKTLREMVLLLHKNIEKKQK</sequence>
<comment type="similarity">
    <text evidence="1">Belongs to the arginase family. Agmatinase subfamily.</text>
</comment>
<dbReference type="Pfam" id="PF00491">
    <property type="entry name" value="Arginase"/>
    <property type="match status" value="1"/>
</dbReference>
<dbReference type="PROSITE" id="PS51409">
    <property type="entry name" value="ARGINASE_2"/>
    <property type="match status" value="1"/>
</dbReference>
<dbReference type="PANTHER" id="PTHR11358">
    <property type="entry name" value="ARGINASE/AGMATINASE"/>
    <property type="match status" value="1"/>
</dbReference>
<dbReference type="KEGG" id="aaxa:NCTC10138_01192"/>
<feature type="binding site" evidence="4">
    <location>
        <position position="137"/>
    </location>
    <ligand>
        <name>Mn(2+)</name>
        <dbReference type="ChEBI" id="CHEBI:29035"/>
        <label>1</label>
    </ligand>
</feature>
<dbReference type="InterPro" id="IPR005925">
    <property type="entry name" value="Agmatinase-rel"/>
</dbReference>
<dbReference type="Gene3D" id="3.40.800.10">
    <property type="entry name" value="Ureohydrolase domain"/>
    <property type="match status" value="1"/>
</dbReference>
<dbReference type="EC" id="3.5.3.11" evidence="6"/>
<protein>
    <submittedName>
        <fullName evidence="6">Agmatinase</fullName>
        <ecNumber evidence="6">3.5.3.11</ecNumber>
    </submittedName>
</protein>
<evidence type="ECO:0000256" key="1">
    <source>
        <dbReference type="ARBA" id="ARBA00009227"/>
    </source>
</evidence>
<dbReference type="OrthoDB" id="9788689at2"/>
<dbReference type="NCBIfam" id="TIGR01230">
    <property type="entry name" value="agmatinase"/>
    <property type="match status" value="1"/>
</dbReference>
<dbReference type="InterPro" id="IPR006035">
    <property type="entry name" value="Ureohydrolase"/>
</dbReference>
<comment type="cofactor">
    <cofactor evidence="4">
        <name>Mn(2+)</name>
        <dbReference type="ChEBI" id="CHEBI:29035"/>
    </cofactor>
    <text evidence="4">Binds 2 manganese ions per subunit.</text>
</comment>
<evidence type="ECO:0000256" key="4">
    <source>
        <dbReference type="PIRSR" id="PIRSR036979-1"/>
    </source>
</evidence>
<dbReference type="GO" id="GO:0008783">
    <property type="term" value="F:agmatinase activity"/>
    <property type="evidence" value="ECO:0007669"/>
    <property type="project" value="UniProtKB-EC"/>
</dbReference>
<feature type="binding site" evidence="4">
    <location>
        <position position="212"/>
    </location>
    <ligand>
        <name>Mn(2+)</name>
        <dbReference type="ChEBI" id="CHEBI:29035"/>
        <label>1</label>
    </ligand>
</feature>
<dbReference type="PANTHER" id="PTHR11358:SF26">
    <property type="entry name" value="GUANIDINO ACID HYDROLASE, MITOCHONDRIAL"/>
    <property type="match status" value="1"/>
</dbReference>
<feature type="binding site" evidence="4">
    <location>
        <position position="135"/>
    </location>
    <ligand>
        <name>Mn(2+)</name>
        <dbReference type="ChEBI" id="CHEBI:29035"/>
        <label>1</label>
    </ligand>
</feature>
<reference evidence="6 7" key="1">
    <citation type="submission" date="2019-01" db="EMBL/GenBank/DDBJ databases">
        <authorList>
            <consortium name="Pathogen Informatics"/>
        </authorList>
    </citation>
    <scope>NUCLEOTIDE SEQUENCE [LARGE SCALE GENOMIC DNA]</scope>
    <source>
        <strain evidence="6 7">NCTC10138</strain>
    </source>
</reference>
<keyword evidence="3 5" id="KW-0378">Hydrolase</keyword>
<dbReference type="PIRSF" id="PIRSF036979">
    <property type="entry name" value="Arginase"/>
    <property type="match status" value="1"/>
</dbReference>
<evidence type="ECO:0000256" key="3">
    <source>
        <dbReference type="ARBA" id="ARBA00022801"/>
    </source>
</evidence>
<keyword evidence="7" id="KW-1185">Reference proteome</keyword>
<dbReference type="CDD" id="cd11593">
    <property type="entry name" value="Agmatinase-like_2"/>
    <property type="match status" value="1"/>
</dbReference>
<proteinExistence type="inferred from homology"/>
<keyword evidence="4" id="KW-0464">Manganese</keyword>
<dbReference type="GO" id="GO:0046872">
    <property type="term" value="F:metal ion binding"/>
    <property type="evidence" value="ECO:0007669"/>
    <property type="project" value="UniProtKB-KW"/>
</dbReference>
<dbReference type="EMBL" id="LR215048">
    <property type="protein sequence ID" value="VEU80807.1"/>
    <property type="molecule type" value="Genomic_DNA"/>
</dbReference>
<dbReference type="InterPro" id="IPR023696">
    <property type="entry name" value="Ureohydrolase_dom_sf"/>
</dbReference>
<dbReference type="AlphaFoldDB" id="A0A449BEE5"/>
<dbReference type="Proteomes" id="UP000289841">
    <property type="component" value="Chromosome"/>
</dbReference>
<dbReference type="GO" id="GO:0033389">
    <property type="term" value="P:putrescine biosynthetic process from arginine, via agmatine"/>
    <property type="evidence" value="ECO:0007669"/>
    <property type="project" value="TreeGrafter"/>
</dbReference>
<evidence type="ECO:0000256" key="2">
    <source>
        <dbReference type="ARBA" id="ARBA00022723"/>
    </source>
</evidence>
<keyword evidence="2 4" id="KW-0479">Metal-binding</keyword>
<feature type="binding site" evidence="4">
    <location>
        <position position="133"/>
    </location>
    <ligand>
        <name>Mn(2+)</name>
        <dbReference type="ChEBI" id="CHEBI:29035"/>
        <label>1</label>
    </ligand>
</feature>
<dbReference type="RefSeq" id="WP_026391074.1">
    <property type="nucleotide sequence ID" value="NZ_LR215048.1"/>
</dbReference>
<dbReference type="STRING" id="1278311.GCA_000428705_00187"/>
<feature type="binding site" evidence="4">
    <location>
        <position position="110"/>
    </location>
    <ligand>
        <name>Mn(2+)</name>
        <dbReference type="ChEBI" id="CHEBI:29035"/>
        <label>1</label>
    </ligand>
</feature>
<feature type="binding site" evidence="4">
    <location>
        <position position="214"/>
    </location>
    <ligand>
        <name>Mn(2+)</name>
        <dbReference type="ChEBI" id="CHEBI:29035"/>
        <label>1</label>
    </ligand>
</feature>
<dbReference type="PROSITE" id="PS01053">
    <property type="entry name" value="ARGINASE_1"/>
    <property type="match status" value="1"/>
</dbReference>